<dbReference type="Proteomes" id="UP000246740">
    <property type="component" value="Unassembled WGS sequence"/>
</dbReference>
<evidence type="ECO:0000256" key="1">
    <source>
        <dbReference type="SAM" id="Coils"/>
    </source>
</evidence>
<protein>
    <submittedName>
        <fullName evidence="3">Uncharacterized protein</fullName>
    </submittedName>
</protein>
<accession>A0A317Y0W1</accession>
<name>A0A317Y0W1_9BASI</name>
<reference evidence="3 4" key="1">
    <citation type="journal article" date="2018" name="Mol. Biol. Evol.">
        <title>Broad Genomic Sampling Reveals a Smut Pathogenic Ancestry of the Fungal Clade Ustilaginomycotina.</title>
        <authorList>
            <person name="Kijpornyongpan T."/>
            <person name="Mondo S.J."/>
            <person name="Barry K."/>
            <person name="Sandor L."/>
            <person name="Lee J."/>
            <person name="Lipzen A."/>
            <person name="Pangilinan J."/>
            <person name="LaButti K."/>
            <person name="Hainaut M."/>
            <person name="Henrissat B."/>
            <person name="Grigoriev I.V."/>
            <person name="Spatafora J.W."/>
            <person name="Aime M.C."/>
        </authorList>
    </citation>
    <scope>NUCLEOTIDE SEQUENCE [LARGE SCALE GENOMIC DNA]</scope>
    <source>
        <strain evidence="3 4">MCA 3645</strain>
    </source>
</reference>
<dbReference type="OrthoDB" id="2546354at2759"/>
<organism evidence="3 4">
    <name type="scientific">Testicularia cyperi</name>
    <dbReference type="NCBI Taxonomy" id="1882483"/>
    <lineage>
        <taxon>Eukaryota</taxon>
        <taxon>Fungi</taxon>
        <taxon>Dikarya</taxon>
        <taxon>Basidiomycota</taxon>
        <taxon>Ustilaginomycotina</taxon>
        <taxon>Ustilaginomycetes</taxon>
        <taxon>Ustilaginales</taxon>
        <taxon>Anthracoideaceae</taxon>
        <taxon>Testicularia</taxon>
    </lineage>
</organism>
<evidence type="ECO:0000256" key="2">
    <source>
        <dbReference type="SAM" id="MobiDB-lite"/>
    </source>
</evidence>
<dbReference type="EMBL" id="KZ819188">
    <property type="protein sequence ID" value="PWZ03703.1"/>
    <property type="molecule type" value="Genomic_DNA"/>
</dbReference>
<evidence type="ECO:0000313" key="4">
    <source>
        <dbReference type="Proteomes" id="UP000246740"/>
    </source>
</evidence>
<dbReference type="InParanoid" id="A0A317Y0W1"/>
<gene>
    <name evidence="3" type="ORF">BCV70DRAFT_154999</name>
</gene>
<keyword evidence="4" id="KW-1185">Reference proteome</keyword>
<feature type="region of interest" description="Disordered" evidence="2">
    <location>
        <begin position="598"/>
        <end position="618"/>
    </location>
</feature>
<dbReference type="AlphaFoldDB" id="A0A317Y0W1"/>
<feature type="coiled-coil region" evidence="1">
    <location>
        <begin position="378"/>
        <end position="405"/>
    </location>
</feature>
<proteinExistence type="predicted"/>
<evidence type="ECO:0000313" key="3">
    <source>
        <dbReference type="EMBL" id="PWZ03703.1"/>
    </source>
</evidence>
<keyword evidence="1" id="KW-0175">Coiled coil</keyword>
<sequence length="683" mass="76087">MEAAFRACSVQAVFEELKDGLEPFVFWHVTESVQEGYSPEAIGELQEEAEVEALILERRSRARDRAIGLFAALLHKYLTRHEGTDLEAALACIVDQIGKGGSEMGDMVLETDRIYEYIDRERQKGGWLEQDPSWNWIDGIKANKQWTAEFKESLQRTFTAYVETCKRFQPRFEAEAQKDLELLEALQYDGLHEMLSRLAPRTEALPVGPASPVTPETNSFWNRRLTRTEQDTYDSDKLACAGSEIRQASQEMIARRLNRGVEASVQAHLTALLNGARNLESDPEQIIRRAIEKASSLKLESDAHESESDLREVKDALTQAIEILGARDGTRNTDLVTQAYNARAGINHKLAGVKKSPLNYYRRALSDWRASLDRDSKQPDVQKEVQGLEKRVQELEVQQKGDESAAEASAKVLALSDDNREHGAAHQGIETRVDRATVVAKSQPREKTILESPFFRSDLVMGLMVDALLSLPFPHRAFRESLKIPIEAFGGGDGVQNVQHAGALQRAVGRQRVLNGGLTEENKLQMDEAAKGAAAVLALPQHQLGGRMDDEILLRVTSLRLLHGNILLLKTDAVRAQAELELASNALKNKLKRVESGLGSVEGRASKPESTPPAKSADQVSAMLKSVQGHLLLLLAKAASMRGDSHAANRFWNWLCNWAKDQDPGKHQLNMLWWDKLVVVTKP</sequence>